<reference evidence="9 10" key="1">
    <citation type="submission" date="2016-12" db="EMBL/GenBank/DDBJ databases">
        <title>Complete genome sequence of Microbacterium aurum KACC 15219.</title>
        <authorList>
            <person name="Jung Y."/>
            <person name="Shin J.-H."/>
            <person name="Lee Y.-J."/>
            <person name="Yi H."/>
            <person name="Bahn Y.-S."/>
            <person name="Kim J.F."/>
            <person name="Lee D.-W."/>
        </authorList>
    </citation>
    <scope>NUCLEOTIDE SEQUENCE [LARGE SCALE GENOMIC DNA]</scope>
    <source>
        <strain evidence="9 10">KACC 15219</strain>
    </source>
</reference>
<evidence type="ECO:0000313" key="10">
    <source>
        <dbReference type="Proteomes" id="UP000187185"/>
    </source>
</evidence>
<dbReference type="PANTHER" id="PTHR47268">
    <property type="entry name" value="ACYLPHOSPHATASE"/>
    <property type="match status" value="1"/>
</dbReference>
<dbReference type="STRING" id="36805.BOH66_04565"/>
<evidence type="ECO:0000256" key="4">
    <source>
        <dbReference type="ARBA" id="ARBA00047645"/>
    </source>
</evidence>
<sequence length="91" mass="9688">MKRVHIAVTGEVQGVGFRYTMQAIAQRTGASGWVRNRPDGSVEAEVEGTDAAVQAVVDWAGRGPRGGWVQSCRVTDIAPTGSTGFEVRRDG</sequence>
<evidence type="ECO:0000256" key="1">
    <source>
        <dbReference type="ARBA" id="ARBA00005614"/>
    </source>
</evidence>
<dbReference type="Gene3D" id="3.30.70.100">
    <property type="match status" value="1"/>
</dbReference>
<dbReference type="AlphaFoldDB" id="A0A1P8U687"/>
<feature type="active site" evidence="5">
    <location>
        <position position="18"/>
    </location>
</feature>
<evidence type="ECO:0000256" key="6">
    <source>
        <dbReference type="RuleBase" id="RU000553"/>
    </source>
</evidence>
<dbReference type="PANTHER" id="PTHR47268:SF4">
    <property type="entry name" value="ACYLPHOSPHATASE"/>
    <property type="match status" value="1"/>
</dbReference>
<organism evidence="9 10">
    <name type="scientific">Microbacterium aurum</name>
    <dbReference type="NCBI Taxonomy" id="36805"/>
    <lineage>
        <taxon>Bacteria</taxon>
        <taxon>Bacillati</taxon>
        <taxon>Actinomycetota</taxon>
        <taxon>Actinomycetes</taxon>
        <taxon>Micrococcales</taxon>
        <taxon>Microbacteriaceae</taxon>
        <taxon>Microbacterium</taxon>
    </lineage>
</organism>
<dbReference type="InterPro" id="IPR020456">
    <property type="entry name" value="Acylphosphatase"/>
</dbReference>
<dbReference type="EMBL" id="CP018762">
    <property type="protein sequence ID" value="APZ33622.1"/>
    <property type="molecule type" value="Genomic_DNA"/>
</dbReference>
<dbReference type="InterPro" id="IPR036046">
    <property type="entry name" value="Acylphosphatase-like_dom_sf"/>
</dbReference>
<evidence type="ECO:0000313" key="9">
    <source>
        <dbReference type="EMBL" id="APZ33622.1"/>
    </source>
</evidence>
<dbReference type="EC" id="3.6.1.7" evidence="2 5"/>
<dbReference type="PRINTS" id="PR00112">
    <property type="entry name" value="ACYLPHPHTASE"/>
</dbReference>
<dbReference type="InterPro" id="IPR017968">
    <property type="entry name" value="Acylphosphatase_CS"/>
</dbReference>
<dbReference type="PROSITE" id="PS00151">
    <property type="entry name" value="ACYLPHOSPHATASE_2"/>
    <property type="match status" value="1"/>
</dbReference>
<proteinExistence type="inferred from homology"/>
<comment type="catalytic activity">
    <reaction evidence="4 5 6">
        <text>an acyl phosphate + H2O = a carboxylate + phosphate + H(+)</text>
        <dbReference type="Rhea" id="RHEA:14965"/>
        <dbReference type="ChEBI" id="CHEBI:15377"/>
        <dbReference type="ChEBI" id="CHEBI:15378"/>
        <dbReference type="ChEBI" id="CHEBI:29067"/>
        <dbReference type="ChEBI" id="CHEBI:43474"/>
        <dbReference type="ChEBI" id="CHEBI:59918"/>
        <dbReference type="EC" id="3.6.1.7"/>
    </reaction>
</comment>
<accession>A0A1P8U687</accession>
<keyword evidence="10" id="KW-1185">Reference proteome</keyword>
<feature type="active site" evidence="5">
    <location>
        <position position="36"/>
    </location>
</feature>
<dbReference type="KEGG" id="maur:BOH66_04565"/>
<dbReference type="Pfam" id="PF00708">
    <property type="entry name" value="Acylphosphatase"/>
    <property type="match status" value="1"/>
</dbReference>
<evidence type="ECO:0000256" key="2">
    <source>
        <dbReference type="ARBA" id="ARBA00012150"/>
    </source>
</evidence>
<evidence type="ECO:0000259" key="8">
    <source>
        <dbReference type="PROSITE" id="PS51160"/>
    </source>
</evidence>
<dbReference type="SUPFAM" id="SSF54975">
    <property type="entry name" value="Acylphosphatase/BLUF domain-like"/>
    <property type="match status" value="1"/>
</dbReference>
<evidence type="ECO:0000256" key="5">
    <source>
        <dbReference type="PROSITE-ProRule" id="PRU00520"/>
    </source>
</evidence>
<comment type="similarity">
    <text evidence="1 7">Belongs to the acylphosphatase family.</text>
</comment>
<gene>
    <name evidence="9" type="ORF">BOH66_04565</name>
</gene>
<protein>
    <recommendedName>
        <fullName evidence="3 5">Acylphosphatase</fullName>
        <ecNumber evidence="2 5">3.6.1.7</ecNumber>
    </recommendedName>
</protein>
<keyword evidence="5 6" id="KW-0378">Hydrolase</keyword>
<dbReference type="OrthoDB" id="3182027at2"/>
<dbReference type="GO" id="GO:0003998">
    <property type="term" value="F:acylphosphatase activity"/>
    <property type="evidence" value="ECO:0007669"/>
    <property type="project" value="UniProtKB-EC"/>
</dbReference>
<evidence type="ECO:0000256" key="3">
    <source>
        <dbReference type="ARBA" id="ARBA00015991"/>
    </source>
</evidence>
<dbReference type="RefSeq" id="WP_076689705.1">
    <property type="nucleotide sequence ID" value="NZ_CALBSP010000018.1"/>
</dbReference>
<name>A0A1P8U687_9MICO</name>
<dbReference type="Proteomes" id="UP000187185">
    <property type="component" value="Chromosome"/>
</dbReference>
<feature type="domain" description="Acylphosphatase-like" evidence="8">
    <location>
        <begin position="3"/>
        <end position="89"/>
    </location>
</feature>
<dbReference type="PROSITE" id="PS00150">
    <property type="entry name" value="ACYLPHOSPHATASE_1"/>
    <property type="match status" value="1"/>
</dbReference>
<dbReference type="InterPro" id="IPR001792">
    <property type="entry name" value="Acylphosphatase-like_dom"/>
</dbReference>
<dbReference type="PROSITE" id="PS51160">
    <property type="entry name" value="ACYLPHOSPHATASE_3"/>
    <property type="match status" value="1"/>
</dbReference>
<evidence type="ECO:0000256" key="7">
    <source>
        <dbReference type="RuleBase" id="RU004168"/>
    </source>
</evidence>